<gene>
    <name evidence="2" type="ordered locus">MLP_31790</name>
</gene>
<dbReference type="Proteomes" id="UP000007947">
    <property type="component" value="Chromosome"/>
</dbReference>
<dbReference type="STRING" id="1032480.MLP_31790"/>
<proteinExistence type="predicted"/>
<dbReference type="AlphaFoldDB" id="F5XLC7"/>
<dbReference type="eggNOG" id="COG3391">
    <property type="taxonomic scope" value="Bacteria"/>
</dbReference>
<dbReference type="KEGG" id="mph:MLP_31790"/>
<accession>F5XLC7</accession>
<reference evidence="2 3" key="1">
    <citation type="submission" date="2011-05" db="EMBL/GenBank/DDBJ databases">
        <title>Whole genome sequence of Microlunatus phosphovorus NM-1.</title>
        <authorList>
            <person name="Hosoyama A."/>
            <person name="Sasaki K."/>
            <person name="Harada T."/>
            <person name="Igarashi R."/>
            <person name="Kawakoshi A."/>
            <person name="Sasagawa M."/>
            <person name="Fukada J."/>
            <person name="Nakamura S."/>
            <person name="Katano Y."/>
            <person name="Hanada S."/>
            <person name="Kamagata Y."/>
            <person name="Nakamura N."/>
            <person name="Yamazaki S."/>
            <person name="Fujita N."/>
        </authorList>
    </citation>
    <scope>NUCLEOTIDE SEQUENCE [LARGE SCALE GENOMIC DNA]</scope>
    <source>
        <strain evidence="3">ATCC 700054 / DSM 10555 / JCM 9379 / NBRC 101784 / NCIMB 13414 / VKM Ac-1990 / NM-1</strain>
    </source>
</reference>
<dbReference type="InterPro" id="IPR011042">
    <property type="entry name" value="6-blade_b-propeller_TolB-like"/>
</dbReference>
<dbReference type="EMBL" id="AP012204">
    <property type="protein sequence ID" value="BAK36193.1"/>
    <property type="molecule type" value="Genomic_DNA"/>
</dbReference>
<dbReference type="SUPFAM" id="SSF63829">
    <property type="entry name" value="Calcium-dependent phosphotriesterase"/>
    <property type="match status" value="1"/>
</dbReference>
<dbReference type="OrthoDB" id="504981at2"/>
<evidence type="ECO:0000313" key="2">
    <source>
        <dbReference type="EMBL" id="BAK36193.1"/>
    </source>
</evidence>
<sequence>MTTHRRKLIRWAVLIVSGLALLVPTAAPADAKPRGHRSPAVIALPNGFLPEGITIDQRGRDRGTAYFGSRADGDIYAANLRTGKGRVISQGPGTPSVGLKTDHHGLLYVSGGASGTARVVDIRSGRILAEYQLTDATATFVNDVVLTKHDAWFTDSQQAQLYAVPLARKGRPAPASAVRTVPLTGDWQQMAGFNANGIEISPDGRSLLVVQSGTGFLFRVDPRTGHAKRVELGGALLTNGDGLLVEGRTLYAVQNQFNQVAVVRLDRAGRSGRLVTTVTDPRFDIPTTIASYGKHLYLPNARFTTPPTPETPYTAVRIKRP</sequence>
<evidence type="ECO:0000313" key="3">
    <source>
        <dbReference type="Proteomes" id="UP000007947"/>
    </source>
</evidence>
<name>F5XLC7_MICPN</name>
<protein>
    <recommendedName>
        <fullName evidence="4">Superoxide dismutase</fullName>
    </recommendedName>
</protein>
<evidence type="ECO:0008006" key="4">
    <source>
        <dbReference type="Google" id="ProtNLM"/>
    </source>
</evidence>
<organism evidence="2 3">
    <name type="scientific">Microlunatus phosphovorus (strain ATCC 700054 / DSM 10555 / JCM 9379 / NBRC 101784 / NCIMB 13414 / VKM Ac-1990 / NM-1)</name>
    <dbReference type="NCBI Taxonomy" id="1032480"/>
    <lineage>
        <taxon>Bacteria</taxon>
        <taxon>Bacillati</taxon>
        <taxon>Actinomycetota</taxon>
        <taxon>Actinomycetes</taxon>
        <taxon>Propionibacteriales</taxon>
        <taxon>Propionibacteriaceae</taxon>
        <taxon>Microlunatus</taxon>
    </lineage>
</organism>
<dbReference type="RefSeq" id="WP_013864056.1">
    <property type="nucleotide sequence ID" value="NC_015635.1"/>
</dbReference>
<feature type="chain" id="PRO_5003329246" description="Superoxide dismutase" evidence="1">
    <location>
        <begin position="30"/>
        <end position="321"/>
    </location>
</feature>
<dbReference type="HOGENOM" id="CLU_056731_0_0_11"/>
<keyword evidence="3" id="KW-1185">Reference proteome</keyword>
<dbReference type="Gene3D" id="2.120.10.30">
    <property type="entry name" value="TolB, C-terminal domain"/>
    <property type="match status" value="1"/>
</dbReference>
<keyword evidence="1" id="KW-0732">Signal</keyword>
<evidence type="ECO:0000256" key="1">
    <source>
        <dbReference type="SAM" id="SignalP"/>
    </source>
</evidence>
<feature type="signal peptide" evidence="1">
    <location>
        <begin position="1"/>
        <end position="29"/>
    </location>
</feature>